<organism evidence="5 6">
    <name type="scientific">Heterostelium pallidum (strain ATCC 26659 / Pp 5 / PN500)</name>
    <name type="common">Cellular slime mold</name>
    <name type="synonym">Polysphondylium pallidum</name>
    <dbReference type="NCBI Taxonomy" id="670386"/>
    <lineage>
        <taxon>Eukaryota</taxon>
        <taxon>Amoebozoa</taxon>
        <taxon>Evosea</taxon>
        <taxon>Eumycetozoa</taxon>
        <taxon>Dictyostelia</taxon>
        <taxon>Acytosteliales</taxon>
        <taxon>Acytosteliaceae</taxon>
        <taxon>Heterostelium</taxon>
    </lineage>
</organism>
<dbReference type="EMBL" id="ADBJ01000017">
    <property type="protein sequence ID" value="EFA83356.1"/>
    <property type="molecule type" value="Genomic_DNA"/>
</dbReference>
<dbReference type="PANTHER" id="PTHR15367">
    <property type="entry name" value="DNA-DIRECTED RNA POLYMERASE III"/>
    <property type="match status" value="1"/>
</dbReference>
<dbReference type="Pfam" id="PF11705">
    <property type="entry name" value="RNA_pol_3_Rpc31"/>
    <property type="match status" value="1"/>
</dbReference>
<feature type="region of interest" description="Disordered" evidence="4">
    <location>
        <begin position="14"/>
        <end position="50"/>
    </location>
</feature>
<reference evidence="5 6" key="1">
    <citation type="journal article" date="2011" name="Genome Res.">
        <title>Phylogeny-wide analysis of social amoeba genomes highlights ancient origins for complex intercellular communication.</title>
        <authorList>
            <person name="Heidel A.J."/>
            <person name="Lawal H.M."/>
            <person name="Felder M."/>
            <person name="Schilde C."/>
            <person name="Helps N.R."/>
            <person name="Tunggal B."/>
            <person name="Rivero F."/>
            <person name="John U."/>
            <person name="Schleicher M."/>
            <person name="Eichinger L."/>
            <person name="Platzer M."/>
            <person name="Noegel A.A."/>
            <person name="Schaap P."/>
            <person name="Gloeckner G."/>
        </authorList>
    </citation>
    <scope>NUCLEOTIDE SEQUENCE [LARGE SCALE GENOMIC DNA]</scope>
    <source>
        <strain evidence="6">ATCC 26659 / Pp 5 / PN500</strain>
    </source>
</reference>
<dbReference type="OMA" id="RYSNRFT"/>
<protein>
    <recommendedName>
        <fullName evidence="7">DNA-directed RNA polymerase III subunit</fullName>
    </recommendedName>
</protein>
<keyword evidence="6" id="KW-1185">Reference proteome</keyword>
<evidence type="ECO:0000256" key="4">
    <source>
        <dbReference type="SAM" id="MobiDB-lite"/>
    </source>
</evidence>
<gene>
    <name evidence="5" type="ORF">PPL_04149</name>
</gene>
<evidence type="ECO:0008006" key="7">
    <source>
        <dbReference type="Google" id="ProtNLM"/>
    </source>
</evidence>
<evidence type="ECO:0000256" key="2">
    <source>
        <dbReference type="ARBA" id="ARBA00008352"/>
    </source>
</evidence>
<evidence type="ECO:0000313" key="6">
    <source>
        <dbReference type="Proteomes" id="UP000001396"/>
    </source>
</evidence>
<dbReference type="STRING" id="670386.D3B658"/>
<dbReference type="GO" id="GO:0006383">
    <property type="term" value="P:transcription by RNA polymerase III"/>
    <property type="evidence" value="ECO:0007669"/>
    <property type="project" value="InterPro"/>
</dbReference>
<evidence type="ECO:0000313" key="5">
    <source>
        <dbReference type="EMBL" id="EFA83356.1"/>
    </source>
</evidence>
<comment type="subcellular location">
    <subcellularLocation>
        <location evidence="1">Nucleus</location>
    </subcellularLocation>
</comment>
<feature type="compositionally biased region" description="Pro residues" evidence="4">
    <location>
        <begin position="37"/>
        <end position="50"/>
    </location>
</feature>
<feature type="compositionally biased region" description="Acidic residues" evidence="4">
    <location>
        <begin position="142"/>
        <end position="176"/>
    </location>
</feature>
<comment type="similarity">
    <text evidence="2">Belongs to the eukaryotic RPC7 RNA polymerase subunit family.</text>
</comment>
<evidence type="ECO:0000256" key="3">
    <source>
        <dbReference type="ARBA" id="ARBA00023242"/>
    </source>
</evidence>
<dbReference type="Proteomes" id="UP000001396">
    <property type="component" value="Unassembled WGS sequence"/>
</dbReference>
<dbReference type="PANTHER" id="PTHR15367:SF2">
    <property type="entry name" value="DNA-DIRECTED RNA POLYMERASE III SUBUNIT"/>
    <property type="match status" value="1"/>
</dbReference>
<proteinExistence type="inferred from homology"/>
<sequence>MKFDQRFCERMSKRLALDDSDDDDDGKKKKDKEKNNQPPPLYPPLRELPPLPTIDSHSYTLFSKLIQFKQRFKYSPYHLKSNDRVKDSIERYSNKYKQDTQNQSIENVIPIHLGYFPLELTTSKRRGKKKAKSNVMKTLEEMEKEEGEGDEDEEKKNEDGEEDSDNEDESDMENDEYNNHGEPDDDDDGDESDGGDEGAF</sequence>
<dbReference type="GeneID" id="31359636"/>
<comment type="caution">
    <text evidence="5">The sequence shown here is derived from an EMBL/GenBank/DDBJ whole genome shotgun (WGS) entry which is preliminary data.</text>
</comment>
<accession>D3B658</accession>
<dbReference type="GO" id="GO:0005666">
    <property type="term" value="C:RNA polymerase III complex"/>
    <property type="evidence" value="ECO:0007669"/>
    <property type="project" value="TreeGrafter"/>
</dbReference>
<dbReference type="InterPro" id="IPR024661">
    <property type="entry name" value="RNA_pol_III_Rpc31"/>
</dbReference>
<feature type="compositionally biased region" description="Acidic residues" evidence="4">
    <location>
        <begin position="183"/>
        <end position="200"/>
    </location>
</feature>
<dbReference type="RefSeq" id="XP_020435473.1">
    <property type="nucleotide sequence ID" value="XM_020575059.1"/>
</dbReference>
<dbReference type="FunCoup" id="D3B658">
    <property type="interactions" value="4"/>
</dbReference>
<dbReference type="InParanoid" id="D3B658"/>
<evidence type="ECO:0000256" key="1">
    <source>
        <dbReference type="ARBA" id="ARBA00004123"/>
    </source>
</evidence>
<keyword evidence="3" id="KW-0539">Nucleus</keyword>
<dbReference type="AlphaFoldDB" id="D3B658"/>
<name>D3B658_HETP5</name>
<feature type="compositionally biased region" description="Basic and acidic residues" evidence="4">
    <location>
        <begin position="25"/>
        <end position="35"/>
    </location>
</feature>
<feature type="region of interest" description="Disordered" evidence="4">
    <location>
        <begin position="124"/>
        <end position="200"/>
    </location>
</feature>